<dbReference type="AlphaFoldDB" id="A0A1I1S6X8"/>
<dbReference type="GO" id="GO:0008124">
    <property type="term" value="F:4-alpha-hydroxytetrahydrobiopterin dehydratase activity"/>
    <property type="evidence" value="ECO:0007669"/>
    <property type="project" value="UniProtKB-EC"/>
</dbReference>
<dbReference type="SUPFAM" id="SSF55248">
    <property type="entry name" value="PCD-like"/>
    <property type="match status" value="1"/>
</dbReference>
<dbReference type="GO" id="GO:0006729">
    <property type="term" value="P:tetrahydrobiopterin biosynthetic process"/>
    <property type="evidence" value="ECO:0007669"/>
    <property type="project" value="InterPro"/>
</dbReference>
<evidence type="ECO:0000256" key="1">
    <source>
        <dbReference type="ARBA" id="ARBA00001554"/>
    </source>
</evidence>
<dbReference type="RefSeq" id="WP_093428244.1">
    <property type="nucleotide sequence ID" value="NZ_FOMJ01000005.1"/>
</dbReference>
<dbReference type="InterPro" id="IPR036428">
    <property type="entry name" value="PCD_sf"/>
</dbReference>
<keyword evidence="4" id="KW-0456">Lyase</keyword>
<dbReference type="InterPro" id="IPR001533">
    <property type="entry name" value="Pterin_deHydtase"/>
</dbReference>
<accession>A0A1I1S6X8</accession>
<gene>
    <name evidence="5" type="ORF">SAMN05660831_01596</name>
</gene>
<evidence type="ECO:0000256" key="2">
    <source>
        <dbReference type="ARBA" id="ARBA00006472"/>
    </source>
</evidence>
<evidence type="ECO:0000313" key="5">
    <source>
        <dbReference type="EMBL" id="SFD42236.1"/>
    </source>
</evidence>
<sequence>MTTHWTEVGNPPRMEARFDFDSYDELSQFLDRAAALSEERDVHADMSFDRQSVRMKLHAPSREEGFTEGQQGLAAALERLASGETA</sequence>
<evidence type="ECO:0000256" key="4">
    <source>
        <dbReference type="ARBA" id="ARBA00023239"/>
    </source>
</evidence>
<dbReference type="Proteomes" id="UP000198611">
    <property type="component" value="Unassembled WGS sequence"/>
</dbReference>
<dbReference type="OrthoDB" id="5297462at2"/>
<comment type="similarity">
    <text evidence="2">Belongs to the pterin-4-alpha-carbinolamine dehydratase family.</text>
</comment>
<keyword evidence="6" id="KW-1185">Reference proteome</keyword>
<evidence type="ECO:0000256" key="3">
    <source>
        <dbReference type="ARBA" id="ARBA00013252"/>
    </source>
</evidence>
<proteinExistence type="inferred from homology"/>
<organism evidence="5 6">
    <name type="scientific">Thiohalospira halophila DSM 15071</name>
    <dbReference type="NCBI Taxonomy" id="1123397"/>
    <lineage>
        <taxon>Bacteria</taxon>
        <taxon>Pseudomonadati</taxon>
        <taxon>Pseudomonadota</taxon>
        <taxon>Gammaproteobacteria</taxon>
        <taxon>Thiohalospirales</taxon>
        <taxon>Thiohalospiraceae</taxon>
        <taxon>Thiohalospira</taxon>
    </lineage>
</organism>
<dbReference type="STRING" id="1123397.SAMN05660831_01596"/>
<dbReference type="EC" id="4.2.1.96" evidence="3"/>
<dbReference type="EMBL" id="FOMJ01000005">
    <property type="protein sequence ID" value="SFD42236.1"/>
    <property type="molecule type" value="Genomic_DNA"/>
</dbReference>
<comment type="catalytic activity">
    <reaction evidence="1">
        <text>(4aS,6R)-4a-hydroxy-L-erythro-5,6,7,8-tetrahydrobiopterin = (6R)-L-erythro-6,7-dihydrobiopterin + H2O</text>
        <dbReference type="Rhea" id="RHEA:11920"/>
        <dbReference type="ChEBI" id="CHEBI:15377"/>
        <dbReference type="ChEBI" id="CHEBI:15642"/>
        <dbReference type="ChEBI" id="CHEBI:43120"/>
        <dbReference type="EC" id="4.2.1.96"/>
    </reaction>
</comment>
<dbReference type="Gene3D" id="3.30.1360.20">
    <property type="entry name" value="Transcriptional coactivator/pterin dehydratase"/>
    <property type="match status" value="1"/>
</dbReference>
<protein>
    <recommendedName>
        <fullName evidence="3">4a-hydroxytetrahydrobiopterin dehydratase</fullName>
        <ecNumber evidence="3">4.2.1.96</ecNumber>
    </recommendedName>
</protein>
<evidence type="ECO:0000313" key="6">
    <source>
        <dbReference type="Proteomes" id="UP000198611"/>
    </source>
</evidence>
<name>A0A1I1S6X8_9GAMM</name>
<reference evidence="5 6" key="1">
    <citation type="submission" date="2016-10" db="EMBL/GenBank/DDBJ databases">
        <authorList>
            <person name="de Groot N.N."/>
        </authorList>
    </citation>
    <scope>NUCLEOTIDE SEQUENCE [LARGE SCALE GENOMIC DNA]</scope>
    <source>
        <strain evidence="5 6">HL3</strain>
    </source>
</reference>
<dbReference type="Pfam" id="PF01329">
    <property type="entry name" value="Pterin_4a"/>
    <property type="match status" value="1"/>
</dbReference>